<dbReference type="PANTHER" id="PTHR43477">
    <property type="entry name" value="DIHYDROANTICAPSIN 7-DEHYDROGENASE"/>
    <property type="match status" value="1"/>
</dbReference>
<evidence type="ECO:0000256" key="2">
    <source>
        <dbReference type="ARBA" id="ARBA00023002"/>
    </source>
</evidence>
<dbReference type="PANTHER" id="PTHR43477:SF1">
    <property type="entry name" value="DIHYDROANTICAPSIN 7-DEHYDROGENASE"/>
    <property type="match status" value="1"/>
</dbReference>
<dbReference type="Gene3D" id="3.40.50.720">
    <property type="entry name" value="NAD(P)-binding Rossmann-like Domain"/>
    <property type="match status" value="1"/>
</dbReference>
<dbReference type="InterPro" id="IPR051122">
    <property type="entry name" value="SDR_DHRS6-like"/>
</dbReference>
<dbReference type="KEGG" id="psua:FLK61_40565"/>
<keyword evidence="2" id="KW-0560">Oxidoreductase</keyword>
<dbReference type="InterPro" id="IPR002347">
    <property type="entry name" value="SDR_fam"/>
</dbReference>
<proteinExistence type="inferred from homology"/>
<organism evidence="3 4">
    <name type="scientific">Paenalkalicoccus suaedae</name>
    <dbReference type="NCBI Taxonomy" id="2592382"/>
    <lineage>
        <taxon>Bacteria</taxon>
        <taxon>Bacillati</taxon>
        <taxon>Bacillota</taxon>
        <taxon>Bacilli</taxon>
        <taxon>Bacillales</taxon>
        <taxon>Bacillaceae</taxon>
        <taxon>Paenalkalicoccus</taxon>
    </lineage>
</organism>
<accession>A0A859FJE4</accession>
<reference evidence="4" key="1">
    <citation type="submission" date="2019-07" db="EMBL/GenBank/DDBJ databases">
        <title>Bacillus alkalisoli sp. nov. isolated from saline soil.</title>
        <authorList>
            <person name="Sun J.-Q."/>
            <person name="Xu L."/>
        </authorList>
    </citation>
    <scope>NUCLEOTIDE SEQUENCE [LARGE SCALE GENOMIC DNA]</scope>
    <source>
        <strain evidence="4">M4U3P1</strain>
    </source>
</reference>
<dbReference type="AlphaFoldDB" id="A0A859FJE4"/>
<gene>
    <name evidence="3" type="ORF">FLK61_40565</name>
</gene>
<dbReference type="InterPro" id="IPR036291">
    <property type="entry name" value="NAD(P)-bd_dom_sf"/>
</dbReference>
<dbReference type="EMBL" id="CP041372">
    <property type="protein sequence ID" value="QKS72895.1"/>
    <property type="molecule type" value="Genomic_DNA"/>
</dbReference>
<evidence type="ECO:0000313" key="3">
    <source>
        <dbReference type="EMBL" id="QKS72895.1"/>
    </source>
</evidence>
<dbReference type="Proteomes" id="UP000318138">
    <property type="component" value="Chromosome"/>
</dbReference>
<dbReference type="CDD" id="cd05233">
    <property type="entry name" value="SDR_c"/>
    <property type="match status" value="1"/>
</dbReference>
<comment type="similarity">
    <text evidence="1">Belongs to the short-chain dehydrogenases/reductases (SDR) family.</text>
</comment>
<evidence type="ECO:0000256" key="1">
    <source>
        <dbReference type="ARBA" id="ARBA00006484"/>
    </source>
</evidence>
<dbReference type="PROSITE" id="PS00061">
    <property type="entry name" value="ADH_SHORT"/>
    <property type="match status" value="1"/>
</dbReference>
<dbReference type="InterPro" id="IPR020904">
    <property type="entry name" value="Sc_DH/Rdtase_CS"/>
</dbReference>
<dbReference type="Pfam" id="PF13561">
    <property type="entry name" value="adh_short_C2"/>
    <property type="match status" value="1"/>
</dbReference>
<dbReference type="GO" id="GO:0016491">
    <property type="term" value="F:oxidoreductase activity"/>
    <property type="evidence" value="ECO:0007669"/>
    <property type="project" value="UniProtKB-KW"/>
</dbReference>
<dbReference type="GO" id="GO:0008206">
    <property type="term" value="P:bile acid metabolic process"/>
    <property type="evidence" value="ECO:0007669"/>
    <property type="project" value="UniProtKB-ARBA"/>
</dbReference>
<sequence length="250" mass="27314">MEDFKGKIVVVNGGTSGIGAEVVKQFAERGATVYFTGRREEKGQEVEDSANGDTHFYELDVHDRVKIAAFFDHVIEQEEQVDILFNNAGVLSVGSGPLSRVKEEDWDTLIETNQTAMYQFMKHALTHMQKQKSGTIINTAAILGNDKVNPMLPAYSGTKAAIVAMTKSTALRFARNGIRVNCISPGPTESELSIKAYGNKETFEKSSKEHPRGSYAQPHEIAACVRFLASDAASYVNGTELVVDGGYSLK</sequence>
<protein>
    <submittedName>
        <fullName evidence="3">SDR family oxidoreductase</fullName>
    </submittedName>
</protein>
<dbReference type="FunFam" id="3.40.50.720:FF:000084">
    <property type="entry name" value="Short-chain dehydrogenase reductase"/>
    <property type="match status" value="1"/>
</dbReference>
<dbReference type="PRINTS" id="PR00080">
    <property type="entry name" value="SDRFAMILY"/>
</dbReference>
<dbReference type="SUPFAM" id="SSF51735">
    <property type="entry name" value="NAD(P)-binding Rossmann-fold domains"/>
    <property type="match status" value="1"/>
</dbReference>
<evidence type="ECO:0000313" key="4">
    <source>
        <dbReference type="Proteomes" id="UP000318138"/>
    </source>
</evidence>
<keyword evidence="4" id="KW-1185">Reference proteome</keyword>
<name>A0A859FJE4_9BACI</name>
<dbReference type="PRINTS" id="PR00081">
    <property type="entry name" value="GDHRDH"/>
</dbReference>
<dbReference type="RefSeq" id="WP_176010862.1">
    <property type="nucleotide sequence ID" value="NZ_CP041372.2"/>
</dbReference>